<protein>
    <recommendedName>
        <fullName evidence="1">DUF4123 domain-containing protein</fullName>
    </recommendedName>
</protein>
<accession>A0A009SWN4</accession>
<organism evidence="2 3">
    <name type="scientific">Acinetobacter baumannii 99063</name>
    <dbReference type="NCBI Taxonomy" id="1310630"/>
    <lineage>
        <taxon>Bacteria</taxon>
        <taxon>Pseudomonadati</taxon>
        <taxon>Pseudomonadota</taxon>
        <taxon>Gammaproteobacteria</taxon>
        <taxon>Moraxellales</taxon>
        <taxon>Moraxellaceae</taxon>
        <taxon>Acinetobacter</taxon>
        <taxon>Acinetobacter calcoaceticus/baumannii complex</taxon>
    </lineage>
</organism>
<dbReference type="Proteomes" id="UP000020735">
    <property type="component" value="Unassembled WGS sequence"/>
</dbReference>
<dbReference type="RefSeq" id="WP_032068369.1">
    <property type="nucleotide sequence ID" value="NZ_JEXJ01000028.1"/>
</dbReference>
<feature type="domain" description="DUF4123" evidence="1">
    <location>
        <begin position="27"/>
        <end position="147"/>
    </location>
</feature>
<proteinExistence type="predicted"/>
<dbReference type="InterPro" id="IPR025391">
    <property type="entry name" value="DUF4123"/>
</dbReference>
<comment type="caution">
    <text evidence="2">The sequence shown here is derived from an EMBL/GenBank/DDBJ whole genome shotgun (WGS) entry which is preliminary data.</text>
</comment>
<evidence type="ECO:0000259" key="1">
    <source>
        <dbReference type="Pfam" id="PF13503"/>
    </source>
</evidence>
<evidence type="ECO:0000313" key="3">
    <source>
        <dbReference type="Proteomes" id="UP000020735"/>
    </source>
</evidence>
<dbReference type="AlphaFoldDB" id="A0A009SWN4"/>
<gene>
    <name evidence="2" type="ORF">J529_2035</name>
</gene>
<name>A0A009SWN4_ACIBA</name>
<evidence type="ECO:0000313" key="2">
    <source>
        <dbReference type="EMBL" id="EXC51268.1"/>
    </source>
</evidence>
<dbReference type="PATRIC" id="fig|1310630.3.peg.1994"/>
<dbReference type="Pfam" id="PF13503">
    <property type="entry name" value="DUF4123"/>
    <property type="match status" value="1"/>
</dbReference>
<dbReference type="EMBL" id="JEXJ01000028">
    <property type="protein sequence ID" value="EXC51268.1"/>
    <property type="molecule type" value="Genomic_DNA"/>
</dbReference>
<sequence length="300" mass="35677">MEICTQSPDFLENIFAPTEEVDESFYYFLIDSSSFSGVDSFCKDFPFDGGQKINLYSDFSENLQENGALLYSFTHEECIKNIELIKNIRDQGGLNFFNSYFEIEQIKEHLDELMEIKQPNGKSALFRFQDNFAFHATVSVLNELKWRKILSFKINYWIWQNIDNTFHRLDNFPTNRSILTTLSFSEDEFKEININLKPMRLMPLLKEYDENLKDLPFYQLYEIAIKLLKEAKKQHLISFEDEILFSTLYHKFGEFFLAEGPFKKALNKTQMTAMSFQKTTDEIDLDELDDWYKRYQEVQV</sequence>
<reference evidence="2 3" key="1">
    <citation type="submission" date="2014-02" db="EMBL/GenBank/DDBJ databases">
        <title>Comparative genomics and transcriptomics to identify genetic mechanisms underlying the emergence of carbapenem resistant Acinetobacter baumannii (CRAb).</title>
        <authorList>
            <person name="Harris A.D."/>
            <person name="Johnson K.J."/>
            <person name="George J."/>
            <person name="Shefchek K."/>
            <person name="Daugherty S.C."/>
            <person name="Parankush S."/>
            <person name="Sadzewicz L."/>
            <person name="Tallon L."/>
            <person name="Sengamalay N."/>
            <person name="Hazen T.H."/>
            <person name="Rasko D.A."/>
        </authorList>
    </citation>
    <scope>NUCLEOTIDE SEQUENCE [LARGE SCALE GENOMIC DNA]</scope>
    <source>
        <strain evidence="2 3">99063</strain>
    </source>
</reference>